<evidence type="ECO:0000313" key="2">
    <source>
        <dbReference type="Proteomes" id="UP000034050"/>
    </source>
</evidence>
<protein>
    <submittedName>
        <fullName evidence="1">Uncharacterized protein</fullName>
    </submittedName>
</protein>
<dbReference type="Proteomes" id="UP000034050">
    <property type="component" value="Unassembled WGS sequence"/>
</dbReference>
<reference evidence="1 2" key="1">
    <citation type="journal article" date="2015" name="Nature">
        <title>rRNA introns, odd ribosomes, and small enigmatic genomes across a large radiation of phyla.</title>
        <authorList>
            <person name="Brown C.T."/>
            <person name="Hug L.A."/>
            <person name="Thomas B.C."/>
            <person name="Sharon I."/>
            <person name="Castelle C.J."/>
            <person name="Singh A."/>
            <person name="Wilkins M.J."/>
            <person name="Williams K.H."/>
            <person name="Banfield J.F."/>
        </authorList>
    </citation>
    <scope>NUCLEOTIDE SEQUENCE [LARGE SCALE GENOMIC DNA]</scope>
</reference>
<dbReference type="EMBL" id="LCFD01000009">
    <property type="protein sequence ID" value="KKS86483.1"/>
    <property type="molecule type" value="Genomic_DNA"/>
</dbReference>
<dbReference type="STRING" id="1618446.UV61_C0009G0010"/>
<proteinExistence type="predicted"/>
<gene>
    <name evidence="1" type="ORF">UV61_C0009G0010</name>
</gene>
<name>A0A0G1FHZ9_9BACT</name>
<dbReference type="AlphaFoldDB" id="A0A0G1FHZ9"/>
<evidence type="ECO:0000313" key="1">
    <source>
        <dbReference type="EMBL" id="KKS86483.1"/>
    </source>
</evidence>
<accession>A0A0G1FHZ9</accession>
<sequence>MYHEKAKDIVRIMEAASALGIPCTASLGIEGRFIVPKVPFIAFGSRFFTTPDDLLREINPSAMGKLTADWQRLVQGITYLANPFTGLRHLDGGAPDAAVNAFSGGIAIADGLPGAKVILPRSVGINPAEFAGKDIISEGNLTFRYNSWSPPTAEELIPVENRGKDGKIALGVNFTLTTNTGTRDYTFPMRTELRMH</sequence>
<comment type="caution">
    <text evidence="1">The sequence shown here is derived from an EMBL/GenBank/DDBJ whole genome shotgun (WGS) entry which is preliminary data.</text>
</comment>
<organism evidence="1 2">
    <name type="scientific">Candidatus Gottesmanbacteria bacterium GW2011_GWB1_43_11</name>
    <dbReference type="NCBI Taxonomy" id="1618446"/>
    <lineage>
        <taxon>Bacteria</taxon>
        <taxon>Candidatus Gottesmaniibacteriota</taxon>
    </lineage>
</organism>